<dbReference type="HOGENOM" id="CLU_2893579_0_0_6"/>
<dbReference type="KEGG" id="afr:AFE_1859"/>
<reference evidence="2 3" key="1">
    <citation type="journal article" date="2008" name="BMC Genomics">
        <title>Acidithiobacillus ferrooxidans metabolism: from genome sequence to industrial applications.</title>
        <authorList>
            <person name="Valdes J."/>
            <person name="Pedroso I."/>
            <person name="Quatrini R."/>
            <person name="Dodson R.J."/>
            <person name="Tettelin H."/>
            <person name="Blake R.II."/>
            <person name="Eisen J.A."/>
            <person name="Holmes D.S."/>
        </authorList>
    </citation>
    <scope>NUCLEOTIDE SEQUENCE [LARGE SCALE GENOMIC DNA]</scope>
    <source>
        <strain evidence="3">ATCC 23270 / DSM 14882 / CIP 104768 / NCIMB 8455</strain>
    </source>
</reference>
<keyword evidence="3" id="KW-1185">Reference proteome</keyword>
<proteinExistence type="predicted"/>
<dbReference type="Proteomes" id="UP000001362">
    <property type="component" value="Chromosome"/>
</dbReference>
<organism evidence="2 3">
    <name type="scientific">Acidithiobacillus ferrooxidans (strain ATCC 23270 / DSM 14882 / CIP 104768 / NCIMB 8455)</name>
    <name type="common">Ferrobacillus ferrooxidans (strain ATCC 23270)</name>
    <dbReference type="NCBI Taxonomy" id="243159"/>
    <lineage>
        <taxon>Bacteria</taxon>
        <taxon>Pseudomonadati</taxon>
        <taxon>Pseudomonadota</taxon>
        <taxon>Acidithiobacillia</taxon>
        <taxon>Acidithiobacillales</taxon>
        <taxon>Acidithiobacillaceae</taxon>
        <taxon>Acidithiobacillus</taxon>
    </lineage>
</organism>
<dbReference type="AlphaFoldDB" id="B7JBW2"/>
<feature type="region of interest" description="Disordered" evidence="1">
    <location>
        <begin position="1"/>
        <end position="20"/>
    </location>
</feature>
<name>B7JBW2_ACIF2</name>
<dbReference type="EMBL" id="CP001219">
    <property type="protein sequence ID" value="ACK80310.1"/>
    <property type="molecule type" value="Genomic_DNA"/>
</dbReference>
<evidence type="ECO:0000313" key="2">
    <source>
        <dbReference type="EMBL" id="ACK80310.1"/>
    </source>
</evidence>
<evidence type="ECO:0000256" key="1">
    <source>
        <dbReference type="SAM" id="MobiDB-lite"/>
    </source>
</evidence>
<sequence>MVEKSFPGSDGTSRRKKLSDIPQAKRGIHWLVRQCIIFRPWQQRWIPASPPSCLINISYTLL</sequence>
<evidence type="ECO:0000313" key="3">
    <source>
        <dbReference type="Proteomes" id="UP000001362"/>
    </source>
</evidence>
<dbReference type="STRING" id="243159.AFE_1859"/>
<gene>
    <name evidence="2" type="ordered locus">AFE_1859</name>
</gene>
<accession>B7JBW2</accession>
<protein>
    <submittedName>
        <fullName evidence="2">Uncharacterized protein</fullName>
    </submittedName>
</protein>
<dbReference type="PaxDb" id="243159-AFE_1859"/>